<keyword evidence="1" id="KW-1185">Reference proteome</keyword>
<evidence type="ECO:0000313" key="2">
    <source>
        <dbReference type="WBParaSite" id="Pan_g6963.t1"/>
    </source>
</evidence>
<name>A0A7E4W6U1_PANRE</name>
<evidence type="ECO:0000313" key="1">
    <source>
        <dbReference type="Proteomes" id="UP000492821"/>
    </source>
</evidence>
<protein>
    <submittedName>
        <fullName evidence="2">Ovule protein</fullName>
    </submittedName>
</protein>
<dbReference type="AlphaFoldDB" id="A0A7E4W6U1"/>
<accession>A0A7E4W6U1</accession>
<organism evidence="1 2">
    <name type="scientific">Panagrellus redivivus</name>
    <name type="common">Microworm</name>
    <dbReference type="NCBI Taxonomy" id="6233"/>
    <lineage>
        <taxon>Eukaryota</taxon>
        <taxon>Metazoa</taxon>
        <taxon>Ecdysozoa</taxon>
        <taxon>Nematoda</taxon>
        <taxon>Chromadorea</taxon>
        <taxon>Rhabditida</taxon>
        <taxon>Tylenchina</taxon>
        <taxon>Panagrolaimomorpha</taxon>
        <taxon>Panagrolaimoidea</taxon>
        <taxon>Panagrolaimidae</taxon>
        <taxon>Panagrellus</taxon>
    </lineage>
</organism>
<dbReference type="Proteomes" id="UP000492821">
    <property type="component" value="Unassembled WGS sequence"/>
</dbReference>
<sequence>MVAFWLQVFRRESDSKFVLIAEATKTNLTNTIVEQLPPSVDETIAGSRYLEALNMKLSTEKSPFKELMMV</sequence>
<reference evidence="2" key="2">
    <citation type="submission" date="2020-10" db="UniProtKB">
        <authorList>
            <consortium name="WormBaseParasite"/>
        </authorList>
    </citation>
    <scope>IDENTIFICATION</scope>
</reference>
<dbReference type="WBParaSite" id="Pan_g6963.t1">
    <property type="protein sequence ID" value="Pan_g6963.t1"/>
    <property type="gene ID" value="Pan_g6963"/>
</dbReference>
<reference evidence="1" key="1">
    <citation type="journal article" date="2013" name="Genetics">
        <title>The draft genome and transcriptome of Panagrellus redivivus are shaped by the harsh demands of a free-living lifestyle.</title>
        <authorList>
            <person name="Srinivasan J."/>
            <person name="Dillman A.R."/>
            <person name="Macchietto M.G."/>
            <person name="Heikkinen L."/>
            <person name="Lakso M."/>
            <person name="Fracchia K.M."/>
            <person name="Antoshechkin I."/>
            <person name="Mortazavi A."/>
            <person name="Wong G."/>
            <person name="Sternberg P.W."/>
        </authorList>
    </citation>
    <scope>NUCLEOTIDE SEQUENCE [LARGE SCALE GENOMIC DNA]</scope>
    <source>
        <strain evidence="1">MT8872</strain>
    </source>
</reference>
<proteinExistence type="predicted"/>